<keyword evidence="4" id="KW-1185">Reference proteome</keyword>
<dbReference type="EMBL" id="AMQN01004483">
    <property type="status" value="NOT_ANNOTATED_CDS"/>
    <property type="molecule type" value="Genomic_DNA"/>
</dbReference>
<dbReference type="AlphaFoldDB" id="R7VHG1"/>
<dbReference type="OMA" id="MLKAPYK"/>
<gene>
    <name evidence="2" type="ORF">CAPTEDRAFT_201134</name>
</gene>
<reference evidence="3" key="3">
    <citation type="submission" date="2015-06" db="UniProtKB">
        <authorList>
            <consortium name="EnsemblMetazoa"/>
        </authorList>
    </citation>
    <scope>IDENTIFICATION</scope>
</reference>
<evidence type="ECO:0000313" key="2">
    <source>
        <dbReference type="EMBL" id="ELU15716.1"/>
    </source>
</evidence>
<feature type="region of interest" description="Disordered" evidence="1">
    <location>
        <begin position="160"/>
        <end position="220"/>
    </location>
</feature>
<dbReference type="Proteomes" id="UP000014760">
    <property type="component" value="Unassembled WGS sequence"/>
</dbReference>
<sequence length="519" mass="58410">MGEFVGNQEFQGFQSLFDELWQTFSSCEAKILECQKVCSDCKLLLEPWPVEVDEECCESGSRMATDATTSENNSEQPNNNPGKETLPHEVIEEINRADALLAKAEKVVNQHLKKEEQTVEKKRKPLAAVTKPNKPTAKKVTEPQSACISQTKLNHLLKKANSDPKALKPTARPTSSKFKPVHLSAPFKTQPDVSRKKRIKPASRPGTENQRFVEQHPAGQAKLDVRAPSRNSKVLSRRESLERTQEAKISLVQPEVRDRVENWIENTSIEETQSKAPVTEQAVKEEALAKPHQFCLLKEGRNLTVPSQLRRAALQNSVLQKKICSAYTSEQMELLDLINFHCAANAKLAEMLQSIPRTGIEHRDAREICKLKEKLNFFQSQFVELDAASASILDALPHSAIPTIPTLDIRHDNHLRWLPCQPDHYHCSAINISPVTYRSREEMFEWMTLHHEAQLLLLKSHLLDLMAPQCFALLANCQEKEMFPVYRGIHHLLCSLGGSEFPVLVSGDVGGDDDSSDDS</sequence>
<evidence type="ECO:0000313" key="3">
    <source>
        <dbReference type="EnsemblMetazoa" id="CapteP201134"/>
    </source>
</evidence>
<accession>R7VHG1</accession>
<proteinExistence type="predicted"/>
<protein>
    <submittedName>
        <fullName evidence="2 3">Uncharacterized protein</fullName>
    </submittedName>
</protein>
<reference evidence="4" key="1">
    <citation type="submission" date="2012-12" db="EMBL/GenBank/DDBJ databases">
        <authorList>
            <person name="Hellsten U."/>
            <person name="Grimwood J."/>
            <person name="Chapman J.A."/>
            <person name="Shapiro H."/>
            <person name="Aerts A."/>
            <person name="Otillar R.P."/>
            <person name="Terry A.Y."/>
            <person name="Boore J.L."/>
            <person name="Simakov O."/>
            <person name="Marletaz F."/>
            <person name="Cho S.-J."/>
            <person name="Edsinger-Gonzales E."/>
            <person name="Havlak P."/>
            <person name="Kuo D.-H."/>
            <person name="Larsson T."/>
            <person name="Lv J."/>
            <person name="Arendt D."/>
            <person name="Savage R."/>
            <person name="Osoegawa K."/>
            <person name="de Jong P."/>
            <person name="Lindberg D.R."/>
            <person name="Seaver E.C."/>
            <person name="Weisblat D.A."/>
            <person name="Putnam N.H."/>
            <person name="Grigoriev I.V."/>
            <person name="Rokhsar D.S."/>
        </authorList>
    </citation>
    <scope>NUCLEOTIDE SEQUENCE</scope>
    <source>
        <strain evidence="4">I ESC-2004</strain>
    </source>
</reference>
<evidence type="ECO:0000256" key="1">
    <source>
        <dbReference type="SAM" id="MobiDB-lite"/>
    </source>
</evidence>
<dbReference type="EMBL" id="KB293638">
    <property type="protein sequence ID" value="ELU15716.1"/>
    <property type="molecule type" value="Genomic_DNA"/>
</dbReference>
<feature type="compositionally biased region" description="Low complexity" evidence="1">
    <location>
        <begin position="68"/>
        <end position="81"/>
    </location>
</feature>
<dbReference type="EnsemblMetazoa" id="CapteT201134">
    <property type="protein sequence ID" value="CapteP201134"/>
    <property type="gene ID" value="CapteG201134"/>
</dbReference>
<name>R7VHG1_CAPTE</name>
<dbReference type="HOGENOM" id="CLU_525024_0_0_1"/>
<feature type="region of interest" description="Disordered" evidence="1">
    <location>
        <begin position="63"/>
        <end position="87"/>
    </location>
</feature>
<feature type="region of interest" description="Disordered" evidence="1">
    <location>
        <begin position="114"/>
        <end position="145"/>
    </location>
</feature>
<evidence type="ECO:0000313" key="4">
    <source>
        <dbReference type="Proteomes" id="UP000014760"/>
    </source>
</evidence>
<reference evidence="2 4" key="2">
    <citation type="journal article" date="2013" name="Nature">
        <title>Insights into bilaterian evolution from three spiralian genomes.</title>
        <authorList>
            <person name="Simakov O."/>
            <person name="Marletaz F."/>
            <person name="Cho S.J."/>
            <person name="Edsinger-Gonzales E."/>
            <person name="Havlak P."/>
            <person name="Hellsten U."/>
            <person name="Kuo D.H."/>
            <person name="Larsson T."/>
            <person name="Lv J."/>
            <person name="Arendt D."/>
            <person name="Savage R."/>
            <person name="Osoegawa K."/>
            <person name="de Jong P."/>
            <person name="Grimwood J."/>
            <person name="Chapman J.A."/>
            <person name="Shapiro H."/>
            <person name="Aerts A."/>
            <person name="Otillar R.P."/>
            <person name="Terry A.Y."/>
            <person name="Boore J.L."/>
            <person name="Grigoriev I.V."/>
            <person name="Lindberg D.R."/>
            <person name="Seaver E.C."/>
            <person name="Weisblat D.A."/>
            <person name="Putnam N.H."/>
            <person name="Rokhsar D.S."/>
        </authorList>
    </citation>
    <scope>NUCLEOTIDE SEQUENCE</scope>
    <source>
        <strain evidence="2 4">I ESC-2004</strain>
    </source>
</reference>
<organism evidence="2">
    <name type="scientific">Capitella teleta</name>
    <name type="common">Polychaete worm</name>
    <dbReference type="NCBI Taxonomy" id="283909"/>
    <lineage>
        <taxon>Eukaryota</taxon>
        <taxon>Metazoa</taxon>
        <taxon>Spiralia</taxon>
        <taxon>Lophotrochozoa</taxon>
        <taxon>Annelida</taxon>
        <taxon>Polychaeta</taxon>
        <taxon>Sedentaria</taxon>
        <taxon>Scolecida</taxon>
        <taxon>Capitellidae</taxon>
        <taxon>Capitella</taxon>
    </lineage>
</organism>